<evidence type="ECO:0008006" key="3">
    <source>
        <dbReference type="Google" id="ProtNLM"/>
    </source>
</evidence>
<dbReference type="EMBL" id="FPKS01000001">
    <property type="protein sequence ID" value="SFZ70023.1"/>
    <property type="molecule type" value="Genomic_DNA"/>
</dbReference>
<evidence type="ECO:0000313" key="1">
    <source>
        <dbReference type="EMBL" id="SFZ70023.1"/>
    </source>
</evidence>
<name>A0A1K2H317_9LACT</name>
<sequence length="88" mass="9863">MVQIASSIEQAESAVRELVGVDIHQERNEQFQASYSSDISAMTNAQTICNSIFSGTTDLCQVVLTQANKFPELARLVEQRDREDANKW</sequence>
<dbReference type="OrthoDB" id="2224745at2"/>
<organism evidence="1 2">
    <name type="scientific">Pseudolactococcus chungangensis CAU 28 = DSM 22330</name>
    <dbReference type="NCBI Taxonomy" id="1122154"/>
    <lineage>
        <taxon>Bacteria</taxon>
        <taxon>Bacillati</taxon>
        <taxon>Bacillota</taxon>
        <taxon>Bacilli</taxon>
        <taxon>Lactobacillales</taxon>
        <taxon>Streptococcaceae</taxon>
        <taxon>Pseudolactococcus</taxon>
    </lineage>
</organism>
<dbReference type="Proteomes" id="UP000185655">
    <property type="component" value="Unassembled WGS sequence"/>
</dbReference>
<dbReference type="STRING" id="1122154.SAMN02746068_00024"/>
<accession>A0A1K2H317</accession>
<gene>
    <name evidence="1" type="ORF">SAMN02746068_00024</name>
</gene>
<protein>
    <recommendedName>
        <fullName evidence="3">Type VII secretion effector, SACOL2603 family</fullName>
    </recommendedName>
</protein>
<reference evidence="1 2" key="1">
    <citation type="submission" date="2016-11" db="EMBL/GenBank/DDBJ databases">
        <authorList>
            <person name="Jaros S."/>
            <person name="Januszkiewicz K."/>
            <person name="Wedrychowicz H."/>
        </authorList>
    </citation>
    <scope>NUCLEOTIDE SEQUENCE [LARGE SCALE GENOMIC DNA]</scope>
    <source>
        <strain evidence="1 2">DSM 22330</strain>
    </source>
</reference>
<proteinExistence type="predicted"/>
<dbReference type="RefSeq" id="WP_031365785.1">
    <property type="nucleotide sequence ID" value="NZ_FPKS01000001.1"/>
</dbReference>
<dbReference type="AlphaFoldDB" id="A0A1K2H317"/>
<evidence type="ECO:0000313" key="2">
    <source>
        <dbReference type="Proteomes" id="UP000185655"/>
    </source>
</evidence>